<evidence type="ECO:0000313" key="3">
    <source>
        <dbReference type="Proteomes" id="UP001589854"/>
    </source>
</evidence>
<gene>
    <name evidence="2" type="ORF">ACFFIX_24435</name>
</gene>
<evidence type="ECO:0000259" key="1">
    <source>
        <dbReference type="Pfam" id="PF08388"/>
    </source>
</evidence>
<keyword evidence="3" id="KW-1185">Reference proteome</keyword>
<dbReference type="Pfam" id="PF08388">
    <property type="entry name" value="GIIM"/>
    <property type="match status" value="1"/>
</dbReference>
<name>A0ABV6GLM2_9BACI</name>
<comment type="caution">
    <text evidence="2">The sequence shown here is derived from an EMBL/GenBank/DDBJ whole genome shotgun (WGS) entry which is preliminary data.</text>
</comment>
<evidence type="ECO:0000313" key="2">
    <source>
        <dbReference type="EMBL" id="MFC0274484.1"/>
    </source>
</evidence>
<dbReference type="EMBL" id="JBHLVO010000037">
    <property type="protein sequence ID" value="MFC0274484.1"/>
    <property type="molecule type" value="Genomic_DNA"/>
</dbReference>
<protein>
    <submittedName>
        <fullName evidence="2">Group II intron maturase-specific domain-containing protein</fullName>
    </submittedName>
</protein>
<dbReference type="Proteomes" id="UP001589854">
    <property type="component" value="Unassembled WGS sequence"/>
</dbReference>
<feature type="domain" description="Group II intron maturase-specific" evidence="1">
    <location>
        <begin position="33"/>
        <end position="111"/>
    </location>
</feature>
<reference evidence="2 3" key="1">
    <citation type="submission" date="2024-09" db="EMBL/GenBank/DDBJ databases">
        <authorList>
            <person name="Sun Q."/>
            <person name="Mori K."/>
        </authorList>
    </citation>
    <scope>NUCLEOTIDE SEQUENCE [LARGE SCALE GENOMIC DNA]</scope>
    <source>
        <strain evidence="2 3">CCM 7228</strain>
    </source>
</reference>
<organism evidence="2 3">
    <name type="scientific">Metabacillus herbersteinensis</name>
    <dbReference type="NCBI Taxonomy" id="283816"/>
    <lineage>
        <taxon>Bacteria</taxon>
        <taxon>Bacillati</taxon>
        <taxon>Bacillota</taxon>
        <taxon>Bacilli</taxon>
        <taxon>Bacillales</taxon>
        <taxon>Bacillaceae</taxon>
        <taxon>Metabacillus</taxon>
    </lineage>
</organism>
<accession>A0ABV6GLM2</accession>
<sequence length="137" mass="16611">MPQSGAILQQEPFTFLGYEFYRNIRRVDPKKLRKFKDKVKWKTRKNKTVNIQVLIQEELNPLIRGWGNYFGKGNVKTLFKSLDGWIRRRLRMVQLRSWRYVRNLHRALRKRGWGNIALEECECSHGEVRRAPWHMEL</sequence>
<dbReference type="InterPro" id="IPR013597">
    <property type="entry name" value="Mat_intron_G2"/>
</dbReference>
<dbReference type="RefSeq" id="WP_378938846.1">
    <property type="nucleotide sequence ID" value="NZ_JBHLVO010000037.1"/>
</dbReference>
<proteinExistence type="predicted"/>